<evidence type="ECO:0000256" key="2">
    <source>
        <dbReference type="PROSITE-ProRule" id="PRU00176"/>
    </source>
</evidence>
<evidence type="ECO:0000313" key="5">
    <source>
        <dbReference type="EMBL" id="KAK9757647.1"/>
    </source>
</evidence>
<dbReference type="EMBL" id="JBDFQZ010000001">
    <property type="protein sequence ID" value="KAK9757647.1"/>
    <property type="molecule type" value="Genomic_DNA"/>
</dbReference>
<gene>
    <name evidence="5" type="ORF">RND81_01G176500</name>
</gene>
<evidence type="ECO:0000256" key="3">
    <source>
        <dbReference type="SAM" id="MobiDB-lite"/>
    </source>
</evidence>
<feature type="region of interest" description="Disordered" evidence="3">
    <location>
        <begin position="266"/>
        <end position="294"/>
    </location>
</feature>
<dbReference type="InterPro" id="IPR050502">
    <property type="entry name" value="Euk_RNA-bind_prot"/>
</dbReference>
<dbReference type="PANTHER" id="PTHR48025:SF17">
    <property type="entry name" value="28 KDA RIBONUCLEOPROTEIN, CHLOROPLASTIC"/>
    <property type="match status" value="1"/>
</dbReference>
<keyword evidence="1 2" id="KW-0694">RNA-binding</keyword>
<accession>A0AAW1NAL8</accession>
<dbReference type="SUPFAM" id="SSF54928">
    <property type="entry name" value="RNA-binding domain, RBD"/>
    <property type="match status" value="2"/>
</dbReference>
<protein>
    <recommendedName>
        <fullName evidence="4">RRM domain-containing protein</fullName>
    </recommendedName>
</protein>
<reference evidence="5" key="1">
    <citation type="submission" date="2024-03" db="EMBL/GenBank/DDBJ databases">
        <title>WGS assembly of Saponaria officinalis var. Norfolk2.</title>
        <authorList>
            <person name="Jenkins J."/>
            <person name="Shu S."/>
            <person name="Grimwood J."/>
            <person name="Barry K."/>
            <person name="Goodstein D."/>
            <person name="Schmutz J."/>
            <person name="Leebens-Mack J."/>
            <person name="Osbourn A."/>
        </authorList>
    </citation>
    <scope>NUCLEOTIDE SEQUENCE [LARGE SCALE GENOMIC DNA]</scope>
    <source>
        <strain evidence="5">JIC</strain>
    </source>
</reference>
<dbReference type="GO" id="GO:0009535">
    <property type="term" value="C:chloroplast thylakoid membrane"/>
    <property type="evidence" value="ECO:0007669"/>
    <property type="project" value="TreeGrafter"/>
</dbReference>
<dbReference type="GO" id="GO:1901259">
    <property type="term" value="P:chloroplast rRNA processing"/>
    <property type="evidence" value="ECO:0007669"/>
    <property type="project" value="TreeGrafter"/>
</dbReference>
<dbReference type="PROSITE" id="PS50102">
    <property type="entry name" value="RRM"/>
    <property type="match status" value="2"/>
</dbReference>
<dbReference type="InterPro" id="IPR000504">
    <property type="entry name" value="RRM_dom"/>
</dbReference>
<feature type="domain" description="RRM" evidence="4">
    <location>
        <begin position="87"/>
        <end position="164"/>
    </location>
</feature>
<dbReference type="AlphaFoldDB" id="A0AAW1NAL8"/>
<dbReference type="InterPro" id="IPR035979">
    <property type="entry name" value="RBD_domain_sf"/>
</dbReference>
<evidence type="ECO:0000256" key="1">
    <source>
        <dbReference type="ARBA" id="ARBA00022884"/>
    </source>
</evidence>
<name>A0AAW1NAL8_SAPOF</name>
<dbReference type="Proteomes" id="UP001443914">
    <property type="component" value="Unassembled WGS sequence"/>
</dbReference>
<dbReference type="CDD" id="cd00590">
    <property type="entry name" value="RRM_SF"/>
    <property type="match status" value="1"/>
</dbReference>
<comment type="caution">
    <text evidence="5">The sequence shown here is derived from an EMBL/GenBank/DDBJ whole genome shotgun (WGS) entry which is preliminary data.</text>
</comment>
<sequence length="294" mass="32539">MRATTMAQLHTHYLSSPTTTLIIPPNVSSSFVSVSFSSRNPSSLSLHHRASHAIRCTSQSSILAVETPSSESQPLVVENEVSENSDTRLLAQNVPWSSTVADIRALFQQFGSVLDVELSMHNKTRNRGLAFVEMGSAEEAAEALSKLEGFEYEGRTLRLTYAKPRRTKASPPVKPKPPVLYNLFVANLPFEARAKDVKEFFQAGGSDPFSAEVIFHDNPRKSSGYGFVSFKTKKEADEALTGFEGKELLGRPIRVARSRRFVKLESEMNSLSEEEQDLSTDSSQASDQPEAYEM</sequence>
<evidence type="ECO:0000313" key="6">
    <source>
        <dbReference type="Proteomes" id="UP001443914"/>
    </source>
</evidence>
<dbReference type="InterPro" id="IPR012677">
    <property type="entry name" value="Nucleotide-bd_a/b_plait_sf"/>
</dbReference>
<dbReference type="Gene3D" id="3.30.70.330">
    <property type="match status" value="2"/>
</dbReference>
<dbReference type="SMART" id="SM00360">
    <property type="entry name" value="RRM"/>
    <property type="match status" value="2"/>
</dbReference>
<keyword evidence="6" id="KW-1185">Reference proteome</keyword>
<feature type="domain" description="RRM" evidence="4">
    <location>
        <begin position="181"/>
        <end position="260"/>
    </location>
</feature>
<dbReference type="GO" id="GO:0003729">
    <property type="term" value="F:mRNA binding"/>
    <property type="evidence" value="ECO:0007669"/>
    <property type="project" value="TreeGrafter"/>
</dbReference>
<proteinExistence type="predicted"/>
<dbReference type="Pfam" id="PF00076">
    <property type="entry name" value="RRM_1"/>
    <property type="match status" value="2"/>
</dbReference>
<evidence type="ECO:0000259" key="4">
    <source>
        <dbReference type="PROSITE" id="PS50102"/>
    </source>
</evidence>
<organism evidence="5 6">
    <name type="scientific">Saponaria officinalis</name>
    <name type="common">Common soapwort</name>
    <name type="synonym">Lychnis saponaria</name>
    <dbReference type="NCBI Taxonomy" id="3572"/>
    <lineage>
        <taxon>Eukaryota</taxon>
        <taxon>Viridiplantae</taxon>
        <taxon>Streptophyta</taxon>
        <taxon>Embryophyta</taxon>
        <taxon>Tracheophyta</taxon>
        <taxon>Spermatophyta</taxon>
        <taxon>Magnoliopsida</taxon>
        <taxon>eudicotyledons</taxon>
        <taxon>Gunneridae</taxon>
        <taxon>Pentapetalae</taxon>
        <taxon>Caryophyllales</taxon>
        <taxon>Caryophyllaceae</taxon>
        <taxon>Caryophylleae</taxon>
        <taxon>Saponaria</taxon>
    </lineage>
</organism>
<dbReference type="PANTHER" id="PTHR48025">
    <property type="entry name" value="OS02G0815200 PROTEIN"/>
    <property type="match status" value="1"/>
</dbReference>